<dbReference type="InterPro" id="IPR000847">
    <property type="entry name" value="LysR_HTH_N"/>
</dbReference>
<organism evidence="6 7">
    <name type="scientific">Luteibacter rhizovicinus DSM 16549</name>
    <dbReference type="NCBI Taxonomy" id="1440763"/>
    <lineage>
        <taxon>Bacteria</taxon>
        <taxon>Pseudomonadati</taxon>
        <taxon>Pseudomonadota</taxon>
        <taxon>Gammaproteobacteria</taxon>
        <taxon>Lysobacterales</taxon>
        <taxon>Rhodanobacteraceae</taxon>
        <taxon>Luteibacter</taxon>
    </lineage>
</organism>
<protein>
    <submittedName>
        <fullName evidence="6">LysR family transcriptional regulator</fullName>
    </submittedName>
</protein>
<dbReference type="PANTHER" id="PTHR30537">
    <property type="entry name" value="HTH-TYPE TRANSCRIPTIONAL REGULATOR"/>
    <property type="match status" value="1"/>
</dbReference>
<evidence type="ECO:0000259" key="5">
    <source>
        <dbReference type="PROSITE" id="PS50931"/>
    </source>
</evidence>
<gene>
    <name evidence="6" type="ORF">BJI69_06830</name>
</gene>
<dbReference type="Pfam" id="PF00126">
    <property type="entry name" value="HTH_1"/>
    <property type="match status" value="1"/>
</dbReference>
<dbReference type="GO" id="GO:0003700">
    <property type="term" value="F:DNA-binding transcription factor activity"/>
    <property type="evidence" value="ECO:0007669"/>
    <property type="project" value="InterPro"/>
</dbReference>
<dbReference type="EMBL" id="CP017480">
    <property type="protein sequence ID" value="APG03647.1"/>
    <property type="molecule type" value="Genomic_DNA"/>
</dbReference>
<sequence length="284" mass="30825">MHDDGMEWSDLRIFLAVARSGTLGAAGRELGQTQPTMGRRIRALEAALGQTLFQRTSEGFLLTDEGAAVLAHAERMESEALGIARAASGRPGELDGSLRVSSSDWFGSHVLTHAVASMHRRHPAVTIELVTDARLLSLARREADLVFRIAPFDEPDIAQRRLLHMPYAAYTATTGDDTSPRQRITMDTAFGDMPDVAWLAARLPGSAVAFRSNSREAQARACALGVGIAVLPCPLGDATPGLRRIDLGDEAPGRDVWLGYHTDLRHLPRLRAFVEEVLRATTAL</sequence>
<evidence type="ECO:0000313" key="7">
    <source>
        <dbReference type="Proteomes" id="UP000182987"/>
    </source>
</evidence>
<dbReference type="PRINTS" id="PR00039">
    <property type="entry name" value="HTHLYSR"/>
</dbReference>
<dbReference type="InterPro" id="IPR005119">
    <property type="entry name" value="LysR_subst-bd"/>
</dbReference>
<dbReference type="OrthoDB" id="570111at2"/>
<dbReference type="SUPFAM" id="SSF53850">
    <property type="entry name" value="Periplasmic binding protein-like II"/>
    <property type="match status" value="1"/>
</dbReference>
<feature type="domain" description="HTH lysR-type" evidence="5">
    <location>
        <begin position="6"/>
        <end position="63"/>
    </location>
</feature>
<dbReference type="AlphaFoldDB" id="A0A1L3ERQ1"/>
<reference evidence="7" key="1">
    <citation type="submission" date="2016-09" db="EMBL/GenBank/DDBJ databases">
        <authorList>
            <person name="Lysoe E."/>
        </authorList>
    </citation>
    <scope>NUCLEOTIDE SEQUENCE [LARGE SCALE GENOMIC DNA]</scope>
    <source>
        <strain evidence="7">LJ96T</strain>
    </source>
</reference>
<dbReference type="Proteomes" id="UP000182987">
    <property type="component" value="Chromosome"/>
</dbReference>
<evidence type="ECO:0000256" key="2">
    <source>
        <dbReference type="ARBA" id="ARBA00023015"/>
    </source>
</evidence>
<dbReference type="Gene3D" id="3.40.190.290">
    <property type="match status" value="1"/>
</dbReference>
<keyword evidence="7" id="KW-1185">Reference proteome</keyword>
<evidence type="ECO:0000256" key="4">
    <source>
        <dbReference type="ARBA" id="ARBA00023163"/>
    </source>
</evidence>
<dbReference type="InterPro" id="IPR058163">
    <property type="entry name" value="LysR-type_TF_proteobact-type"/>
</dbReference>
<dbReference type="InterPro" id="IPR036390">
    <property type="entry name" value="WH_DNA-bd_sf"/>
</dbReference>
<dbReference type="GO" id="GO:0006351">
    <property type="term" value="P:DNA-templated transcription"/>
    <property type="evidence" value="ECO:0007669"/>
    <property type="project" value="TreeGrafter"/>
</dbReference>
<dbReference type="PANTHER" id="PTHR30537:SF3">
    <property type="entry name" value="TRANSCRIPTIONAL REGULATORY PROTEIN"/>
    <property type="match status" value="1"/>
</dbReference>
<dbReference type="InterPro" id="IPR036388">
    <property type="entry name" value="WH-like_DNA-bd_sf"/>
</dbReference>
<dbReference type="GO" id="GO:0043565">
    <property type="term" value="F:sequence-specific DNA binding"/>
    <property type="evidence" value="ECO:0007669"/>
    <property type="project" value="TreeGrafter"/>
</dbReference>
<evidence type="ECO:0000313" key="6">
    <source>
        <dbReference type="EMBL" id="APG03647.1"/>
    </source>
</evidence>
<dbReference type="SUPFAM" id="SSF46785">
    <property type="entry name" value="Winged helix' DNA-binding domain"/>
    <property type="match status" value="1"/>
</dbReference>
<keyword evidence="2" id="KW-0805">Transcription regulation</keyword>
<accession>A0A1L3ERQ1</accession>
<keyword evidence="4" id="KW-0804">Transcription</keyword>
<dbReference type="FunFam" id="1.10.10.10:FF:000001">
    <property type="entry name" value="LysR family transcriptional regulator"/>
    <property type="match status" value="1"/>
</dbReference>
<proteinExistence type="inferred from homology"/>
<dbReference type="Gene3D" id="1.10.10.10">
    <property type="entry name" value="Winged helix-like DNA-binding domain superfamily/Winged helix DNA-binding domain"/>
    <property type="match status" value="1"/>
</dbReference>
<dbReference type="CDD" id="cd05466">
    <property type="entry name" value="PBP2_LTTR_substrate"/>
    <property type="match status" value="1"/>
</dbReference>
<keyword evidence="3" id="KW-0238">DNA-binding</keyword>
<dbReference type="KEGG" id="lrz:BJI69_06830"/>
<comment type="similarity">
    <text evidence="1">Belongs to the LysR transcriptional regulatory family.</text>
</comment>
<name>A0A1L3ERQ1_9GAMM</name>
<dbReference type="STRING" id="1440763.BJI69_06830"/>
<dbReference type="PROSITE" id="PS50931">
    <property type="entry name" value="HTH_LYSR"/>
    <property type="match status" value="1"/>
</dbReference>
<dbReference type="Pfam" id="PF03466">
    <property type="entry name" value="LysR_substrate"/>
    <property type="match status" value="1"/>
</dbReference>
<evidence type="ECO:0000256" key="1">
    <source>
        <dbReference type="ARBA" id="ARBA00009437"/>
    </source>
</evidence>
<evidence type="ECO:0000256" key="3">
    <source>
        <dbReference type="ARBA" id="ARBA00023125"/>
    </source>
</evidence>